<name>A0A316IEM8_9GAMM</name>
<dbReference type="AlphaFoldDB" id="A0A316IEM8"/>
<keyword evidence="2" id="KW-1185">Reference proteome</keyword>
<evidence type="ECO:0000313" key="2">
    <source>
        <dbReference type="Proteomes" id="UP000245812"/>
    </source>
</evidence>
<dbReference type="EMBL" id="QGHC01000008">
    <property type="protein sequence ID" value="PWK85714.1"/>
    <property type="molecule type" value="Genomic_DNA"/>
</dbReference>
<sequence>MTAGAGGCVAAGSEAGGGTGAGGTSGVVRRLASMVFMLSITARVTTLACWSDSMM</sequence>
<gene>
    <name evidence="1" type="ORF">C7456_1089</name>
</gene>
<organism evidence="1 2">
    <name type="scientific">Fulvimonas soli</name>
    <dbReference type="NCBI Taxonomy" id="155197"/>
    <lineage>
        <taxon>Bacteria</taxon>
        <taxon>Pseudomonadati</taxon>
        <taxon>Pseudomonadota</taxon>
        <taxon>Gammaproteobacteria</taxon>
        <taxon>Lysobacterales</taxon>
        <taxon>Rhodanobacteraceae</taxon>
        <taxon>Fulvimonas</taxon>
    </lineage>
</organism>
<comment type="caution">
    <text evidence="1">The sequence shown here is derived from an EMBL/GenBank/DDBJ whole genome shotgun (WGS) entry which is preliminary data.</text>
</comment>
<dbReference type="Proteomes" id="UP000245812">
    <property type="component" value="Unassembled WGS sequence"/>
</dbReference>
<reference evidence="1 2" key="1">
    <citation type="submission" date="2018-05" db="EMBL/GenBank/DDBJ databases">
        <title>Genomic Encyclopedia of Type Strains, Phase IV (KMG-IV): sequencing the most valuable type-strain genomes for metagenomic binning, comparative biology and taxonomic classification.</title>
        <authorList>
            <person name="Goeker M."/>
        </authorList>
    </citation>
    <scope>NUCLEOTIDE SEQUENCE [LARGE SCALE GENOMIC DNA]</scope>
    <source>
        <strain evidence="1 2">DSM 14263</strain>
    </source>
</reference>
<proteinExistence type="predicted"/>
<evidence type="ECO:0000313" key="1">
    <source>
        <dbReference type="EMBL" id="PWK85714.1"/>
    </source>
</evidence>
<accession>A0A316IEM8</accession>
<protein>
    <submittedName>
        <fullName evidence="1">Uncharacterized protein</fullName>
    </submittedName>
</protein>